<organism evidence="1">
    <name type="scientific">Arundo donax</name>
    <name type="common">Giant reed</name>
    <name type="synonym">Donax arundinaceus</name>
    <dbReference type="NCBI Taxonomy" id="35708"/>
    <lineage>
        <taxon>Eukaryota</taxon>
        <taxon>Viridiplantae</taxon>
        <taxon>Streptophyta</taxon>
        <taxon>Embryophyta</taxon>
        <taxon>Tracheophyta</taxon>
        <taxon>Spermatophyta</taxon>
        <taxon>Magnoliopsida</taxon>
        <taxon>Liliopsida</taxon>
        <taxon>Poales</taxon>
        <taxon>Poaceae</taxon>
        <taxon>PACMAD clade</taxon>
        <taxon>Arundinoideae</taxon>
        <taxon>Arundineae</taxon>
        <taxon>Arundo</taxon>
    </lineage>
</organism>
<evidence type="ECO:0000313" key="1">
    <source>
        <dbReference type="EMBL" id="JAD27486.1"/>
    </source>
</evidence>
<sequence>MKSSSFFKQMRHSTQFAIPLDHGIETLMKIKKIYYIKMIKGLPPEVR</sequence>
<protein>
    <submittedName>
        <fullName evidence="1">Uncharacterized protein</fullName>
    </submittedName>
</protein>
<proteinExistence type="predicted"/>
<reference evidence="1" key="1">
    <citation type="submission" date="2014-09" db="EMBL/GenBank/DDBJ databases">
        <authorList>
            <person name="Magalhaes I.L.F."/>
            <person name="Oliveira U."/>
            <person name="Santos F.R."/>
            <person name="Vidigal T.H.D.A."/>
            <person name="Brescovit A.D."/>
            <person name="Santos A.J."/>
        </authorList>
    </citation>
    <scope>NUCLEOTIDE SEQUENCE</scope>
    <source>
        <tissue evidence="1">Shoot tissue taken approximately 20 cm above the soil surface</tissue>
    </source>
</reference>
<dbReference type="EMBL" id="GBRH01270409">
    <property type="protein sequence ID" value="JAD27486.1"/>
    <property type="molecule type" value="Transcribed_RNA"/>
</dbReference>
<reference evidence="1" key="2">
    <citation type="journal article" date="2015" name="Data Brief">
        <title>Shoot transcriptome of the giant reed, Arundo donax.</title>
        <authorList>
            <person name="Barrero R.A."/>
            <person name="Guerrero F.D."/>
            <person name="Moolhuijzen P."/>
            <person name="Goolsby J.A."/>
            <person name="Tidwell J."/>
            <person name="Bellgard S.E."/>
            <person name="Bellgard M.I."/>
        </authorList>
    </citation>
    <scope>NUCLEOTIDE SEQUENCE</scope>
    <source>
        <tissue evidence="1">Shoot tissue taken approximately 20 cm above the soil surface</tissue>
    </source>
</reference>
<dbReference type="AlphaFoldDB" id="A0A0A8YLL1"/>
<name>A0A0A8YLL1_ARUDO</name>
<accession>A0A0A8YLL1</accession>